<proteinExistence type="inferred from homology"/>
<dbReference type="EC" id="3.1.12.1" evidence="3 13"/>
<dbReference type="InterPro" id="IPR011604">
    <property type="entry name" value="PDDEXK-like_dom_sf"/>
</dbReference>
<dbReference type="KEGG" id="mtp:Mthe_0728"/>
<dbReference type="GO" id="GO:0046872">
    <property type="term" value="F:metal ion binding"/>
    <property type="evidence" value="ECO:0007669"/>
    <property type="project" value="UniProtKB-KW"/>
</dbReference>
<keyword evidence="10 13" id="KW-0411">Iron-sulfur</keyword>
<dbReference type="Gene3D" id="3.90.320.10">
    <property type="match status" value="1"/>
</dbReference>
<dbReference type="SMR" id="A0B744"/>
<evidence type="ECO:0000256" key="1">
    <source>
        <dbReference type="ARBA" id="ARBA00001966"/>
    </source>
</evidence>
<name>A0B744_METTP</name>
<evidence type="ECO:0000313" key="15">
    <source>
        <dbReference type="EMBL" id="ABK14518.1"/>
    </source>
</evidence>
<keyword evidence="11 13" id="KW-0051">Antiviral defense</keyword>
<dbReference type="AlphaFoldDB" id="A0B744"/>
<evidence type="ECO:0000256" key="4">
    <source>
        <dbReference type="ARBA" id="ARBA00020049"/>
    </source>
</evidence>
<keyword evidence="7 13" id="KW-0378">Hydrolase</keyword>
<keyword evidence="16" id="KW-1185">Reference proteome</keyword>
<gene>
    <name evidence="15" type="ordered locus">Mthe_0728</name>
</gene>
<protein>
    <recommendedName>
        <fullName evidence="4 13">CRISPR-associated exonuclease Cas4</fullName>
        <ecNumber evidence="3 13">3.1.12.1</ecNumber>
    </recommendedName>
</protein>
<dbReference type="GO" id="GO:0051607">
    <property type="term" value="P:defense response to virus"/>
    <property type="evidence" value="ECO:0007669"/>
    <property type="project" value="UniProtKB-KW"/>
</dbReference>
<dbReference type="NCBIfam" id="TIGR00372">
    <property type="entry name" value="cas4"/>
    <property type="match status" value="1"/>
</dbReference>
<comment type="cofactor">
    <cofactor evidence="13">
        <name>Mg(2+)</name>
        <dbReference type="ChEBI" id="CHEBI:18420"/>
    </cofactor>
    <cofactor evidence="13">
        <name>Mn(2+)</name>
        <dbReference type="ChEBI" id="CHEBI:29035"/>
    </cofactor>
    <text evidence="13">Mg(2+) or Mn(2+) required for ssDNA cleavage activity.</text>
</comment>
<accession>A0B744</accession>
<dbReference type="Pfam" id="PF01930">
    <property type="entry name" value="Cas_Cas4"/>
    <property type="match status" value="1"/>
</dbReference>
<dbReference type="OrthoDB" id="26676at2157"/>
<comment type="function">
    <text evidence="13">CRISPR (clustered regularly interspaced short palindromic repeat) is an adaptive immune system that provides protection against mobile genetic elements (viruses, transposable elements and conjugative plasmids). CRISPR clusters contain sequences complementary to antecedent mobile elements and target invading nucleic acids. CRISPR clusters are transcribed and processed into CRISPR RNA (crRNA).</text>
</comment>
<dbReference type="HOGENOM" id="CLU_125008_0_0_2"/>
<dbReference type="GO" id="GO:0051536">
    <property type="term" value="F:iron-sulfur cluster binding"/>
    <property type="evidence" value="ECO:0007669"/>
    <property type="project" value="UniProtKB-KW"/>
</dbReference>
<dbReference type="EMBL" id="CP000477">
    <property type="protein sequence ID" value="ABK14518.1"/>
    <property type="molecule type" value="Genomic_DNA"/>
</dbReference>
<evidence type="ECO:0000256" key="8">
    <source>
        <dbReference type="ARBA" id="ARBA00022839"/>
    </source>
</evidence>
<evidence type="ECO:0000256" key="11">
    <source>
        <dbReference type="ARBA" id="ARBA00023118"/>
    </source>
</evidence>
<keyword evidence="6 13" id="KW-0479">Metal-binding</keyword>
<keyword evidence="9 13" id="KW-0408">Iron</keyword>
<keyword evidence="8 13" id="KW-0269">Exonuclease</keyword>
<evidence type="ECO:0000313" key="16">
    <source>
        <dbReference type="Proteomes" id="UP000000674"/>
    </source>
</evidence>
<dbReference type="InterPro" id="IPR013343">
    <property type="entry name" value="CRISPR-assoc_prot_Cas4"/>
</dbReference>
<dbReference type="GeneID" id="4461879"/>
<keyword evidence="12 13" id="KW-0464">Manganese</keyword>
<sequence length="172" mass="19459">MNEIALFLFALGTVSLLLSMKISSAARSLRQRYGLPDGDAIYSDLSGSGKILRSERYGLSGKPDSIIKEGRHLIPVEVKSSLTEKPYRSHQLQLAAYGLIMEELYRTDVPYGYIVYGNRRHRIELDGDLRDEVLSALDEMRHALRNGHAQRNHNHRARCAKCSFRKGCKQAL</sequence>
<evidence type="ECO:0000256" key="13">
    <source>
        <dbReference type="RuleBase" id="RU365022"/>
    </source>
</evidence>
<dbReference type="InterPro" id="IPR051827">
    <property type="entry name" value="Cas4_exonuclease"/>
</dbReference>
<keyword evidence="5 13" id="KW-0540">Nuclease</keyword>
<evidence type="ECO:0000256" key="6">
    <source>
        <dbReference type="ARBA" id="ARBA00022723"/>
    </source>
</evidence>
<evidence type="ECO:0000256" key="7">
    <source>
        <dbReference type="ARBA" id="ARBA00022801"/>
    </source>
</evidence>
<dbReference type="RefSeq" id="WP_011695914.1">
    <property type="nucleotide sequence ID" value="NC_008553.1"/>
</dbReference>
<comment type="cofactor">
    <cofactor evidence="1">
        <name>[4Fe-4S] cluster</name>
        <dbReference type="ChEBI" id="CHEBI:49883"/>
    </cofactor>
</comment>
<dbReference type="PANTHER" id="PTHR36531">
    <property type="entry name" value="CRISPR-ASSOCIATED EXONUCLEASE CAS4"/>
    <property type="match status" value="1"/>
</dbReference>
<comment type="similarity">
    <text evidence="2 13">Belongs to the CRISPR-associated exonuclease Cas4 family.</text>
</comment>
<dbReference type="InterPro" id="IPR022765">
    <property type="entry name" value="Dna2/Cas4_DUF83"/>
</dbReference>
<evidence type="ECO:0000256" key="3">
    <source>
        <dbReference type="ARBA" id="ARBA00012768"/>
    </source>
</evidence>
<dbReference type="PANTHER" id="PTHR36531:SF6">
    <property type="entry name" value="DNA REPLICATION ATP-DEPENDENT HELICASE_NUCLEASE DNA2"/>
    <property type="match status" value="1"/>
</dbReference>
<dbReference type="STRING" id="349307.Mthe_0728"/>
<comment type="cofactor">
    <cofactor evidence="13">
        <name>iron-sulfur cluster</name>
        <dbReference type="ChEBI" id="CHEBI:30408"/>
    </cofactor>
</comment>
<reference evidence="15 16" key="1">
    <citation type="submission" date="2006-10" db="EMBL/GenBank/DDBJ databases">
        <title>Complete sequence of Methanosaeta thermophila PT.</title>
        <authorList>
            <consortium name="US DOE Joint Genome Institute"/>
            <person name="Copeland A."/>
            <person name="Lucas S."/>
            <person name="Lapidus A."/>
            <person name="Barry K."/>
            <person name="Detter J.C."/>
            <person name="Glavina del Rio T."/>
            <person name="Hammon N."/>
            <person name="Israni S."/>
            <person name="Pitluck S."/>
            <person name="Chain P."/>
            <person name="Malfatti S."/>
            <person name="Shin M."/>
            <person name="Vergez L."/>
            <person name="Schmutz J."/>
            <person name="Larimer F."/>
            <person name="Land M."/>
            <person name="Hauser L."/>
            <person name="Kyrpides N."/>
            <person name="Kim E."/>
            <person name="Smith K.S."/>
            <person name="Ingram-Smith C."/>
            <person name="Richardson P."/>
        </authorList>
    </citation>
    <scope>NUCLEOTIDE SEQUENCE [LARGE SCALE GENOMIC DNA]</scope>
    <source>
        <strain evidence="16">DSM 6194 / JCM 14653 / NBRC 101360 / PT</strain>
    </source>
</reference>
<evidence type="ECO:0000259" key="14">
    <source>
        <dbReference type="Pfam" id="PF01930"/>
    </source>
</evidence>
<evidence type="ECO:0000256" key="9">
    <source>
        <dbReference type="ARBA" id="ARBA00023004"/>
    </source>
</evidence>
<evidence type="ECO:0000256" key="10">
    <source>
        <dbReference type="ARBA" id="ARBA00023014"/>
    </source>
</evidence>
<dbReference type="Proteomes" id="UP000000674">
    <property type="component" value="Chromosome"/>
</dbReference>
<organism evidence="15 16">
    <name type="scientific">Methanothrix thermoacetophila (strain DSM 6194 / JCM 14653 / NBRC 101360 / PT)</name>
    <name type="common">Methanosaeta thermophila</name>
    <dbReference type="NCBI Taxonomy" id="349307"/>
    <lineage>
        <taxon>Archaea</taxon>
        <taxon>Methanobacteriati</taxon>
        <taxon>Methanobacteriota</taxon>
        <taxon>Stenosarchaea group</taxon>
        <taxon>Methanomicrobia</taxon>
        <taxon>Methanotrichales</taxon>
        <taxon>Methanotrichaceae</taxon>
        <taxon>Methanothrix</taxon>
    </lineage>
</organism>
<evidence type="ECO:0000256" key="12">
    <source>
        <dbReference type="ARBA" id="ARBA00023211"/>
    </source>
</evidence>
<dbReference type="GO" id="GO:0004527">
    <property type="term" value="F:exonuclease activity"/>
    <property type="evidence" value="ECO:0007669"/>
    <property type="project" value="UniProtKB-KW"/>
</dbReference>
<evidence type="ECO:0000256" key="5">
    <source>
        <dbReference type="ARBA" id="ARBA00022722"/>
    </source>
</evidence>
<feature type="domain" description="DUF83" evidence="14">
    <location>
        <begin position="60"/>
        <end position="169"/>
    </location>
</feature>
<evidence type="ECO:0000256" key="2">
    <source>
        <dbReference type="ARBA" id="ARBA00009189"/>
    </source>
</evidence>